<dbReference type="NCBIfam" id="NF001756">
    <property type="entry name" value="PRK00484.1"/>
    <property type="match status" value="1"/>
</dbReference>
<dbReference type="GO" id="GO:0005829">
    <property type="term" value="C:cytosol"/>
    <property type="evidence" value="ECO:0007669"/>
    <property type="project" value="TreeGrafter"/>
</dbReference>
<dbReference type="STRING" id="946362.F2UFY8"/>
<dbReference type="OrthoDB" id="21243at2759"/>
<dbReference type="eggNOG" id="KOG1885">
    <property type="taxonomic scope" value="Eukaryota"/>
</dbReference>
<keyword evidence="9 14" id="KW-0030">Aminoacyl-tRNA synthetase</keyword>
<evidence type="ECO:0000256" key="12">
    <source>
        <dbReference type="RuleBase" id="RU003748"/>
    </source>
</evidence>
<comment type="subcellular location">
    <subcellularLocation>
        <location evidence="1">Cytoplasm</location>
    </subcellularLocation>
</comment>
<dbReference type="Gene3D" id="3.30.930.10">
    <property type="entry name" value="Bira Bifunctional Protein, Domain 2"/>
    <property type="match status" value="1"/>
</dbReference>
<dbReference type="PANTHER" id="PTHR42918">
    <property type="entry name" value="LYSYL-TRNA SYNTHETASE"/>
    <property type="match status" value="1"/>
</dbReference>
<dbReference type="InterPro" id="IPR018149">
    <property type="entry name" value="Lys-tRNA-synth_II_C"/>
</dbReference>
<sequence>MLWRAVRRVARTTQRTPGIDAYAKTRPLYPCLAEKLTPIQHIRDKYIANTEPGQRFRDEEFTIAGRVTSKRQSGKKICFYDIEDGISNIQVVAFGKDHRGEDYEEVHAAIRRGDIARVTGYPGTSKSGELSLFAQEAQLLAPCWHNIPDSLTDVNLQLSERPLHMLVNQNFKNTLLVRSQVLQALRSFLVSRGFVEVETPILGSQPGGASARPFWTKSNALDRDYALRVAPELYLKKLVVGGLPRVFEIGKVFRNEGIDRTHNPEFTSCELYQAYAPFEELFDLTEHLLRHVVQAVTGGSLVLNVHGTPVDLSAPFQRLAFVDTIEKATGTRVVDAHTGNVLPLPALADLCEQHGISTDAPLTAASLLDRLAAHFIEPLCVQPTFVYGHPTCLSPLAKQSQTQAGISDRFELYIDGKEIVNAYNELNDPDEQRSRFREQEAERAAGDDEAQVPDEDFCRALEYGLPPTVGWGMGIDRLIMLLTDTGNIRDVIAFPMKA</sequence>
<dbReference type="FunFam" id="3.30.930.10:FF:000238">
    <property type="entry name" value="Lysine--tRNA ligase"/>
    <property type="match status" value="1"/>
</dbReference>
<protein>
    <recommendedName>
        <fullName evidence="3 12">Lysine--tRNA ligase</fullName>
        <ecNumber evidence="3 12">6.1.1.6</ecNumber>
    </recommendedName>
    <alternativeName>
        <fullName evidence="10 12">Lysyl-tRNA synthetase</fullName>
    </alternativeName>
</protein>
<evidence type="ECO:0000256" key="5">
    <source>
        <dbReference type="ARBA" id="ARBA00022598"/>
    </source>
</evidence>
<dbReference type="InterPro" id="IPR006195">
    <property type="entry name" value="aa-tRNA-synth_II"/>
</dbReference>
<name>F2UFY8_SALR5</name>
<evidence type="ECO:0000256" key="9">
    <source>
        <dbReference type="ARBA" id="ARBA00023146"/>
    </source>
</evidence>
<evidence type="ECO:0000313" key="15">
    <source>
        <dbReference type="Proteomes" id="UP000007799"/>
    </source>
</evidence>
<evidence type="ECO:0000256" key="11">
    <source>
        <dbReference type="ARBA" id="ARBA00048573"/>
    </source>
</evidence>
<comment type="catalytic activity">
    <reaction evidence="11 12">
        <text>tRNA(Lys) + L-lysine + ATP = L-lysyl-tRNA(Lys) + AMP + diphosphate</text>
        <dbReference type="Rhea" id="RHEA:20792"/>
        <dbReference type="Rhea" id="RHEA-COMP:9696"/>
        <dbReference type="Rhea" id="RHEA-COMP:9697"/>
        <dbReference type="ChEBI" id="CHEBI:30616"/>
        <dbReference type="ChEBI" id="CHEBI:32551"/>
        <dbReference type="ChEBI" id="CHEBI:33019"/>
        <dbReference type="ChEBI" id="CHEBI:78442"/>
        <dbReference type="ChEBI" id="CHEBI:78529"/>
        <dbReference type="ChEBI" id="CHEBI:456215"/>
        <dbReference type="EC" id="6.1.1.6"/>
    </reaction>
</comment>
<dbReference type="Proteomes" id="UP000007799">
    <property type="component" value="Unassembled WGS sequence"/>
</dbReference>
<keyword evidence="7" id="KW-0067">ATP-binding</keyword>
<dbReference type="HAMAP" id="MF_00252">
    <property type="entry name" value="Lys_tRNA_synth_class2"/>
    <property type="match status" value="1"/>
</dbReference>
<dbReference type="Pfam" id="PF00152">
    <property type="entry name" value="tRNA-synt_2"/>
    <property type="match status" value="1"/>
</dbReference>
<keyword evidence="5" id="KW-0436">Ligase</keyword>
<dbReference type="OMA" id="MQERHVD"/>
<keyword evidence="15" id="KW-1185">Reference proteome</keyword>
<dbReference type="SUPFAM" id="SSF50249">
    <property type="entry name" value="Nucleic acid-binding proteins"/>
    <property type="match status" value="1"/>
</dbReference>
<dbReference type="InterPro" id="IPR004364">
    <property type="entry name" value="Aa-tRNA-synt_II"/>
</dbReference>
<evidence type="ECO:0000256" key="2">
    <source>
        <dbReference type="ARBA" id="ARBA00008226"/>
    </source>
</evidence>
<dbReference type="PROSITE" id="PS50862">
    <property type="entry name" value="AA_TRNA_LIGASE_II"/>
    <property type="match status" value="1"/>
</dbReference>
<dbReference type="RefSeq" id="XP_004991873.1">
    <property type="nucleotide sequence ID" value="XM_004991816.1"/>
</dbReference>
<dbReference type="Gene3D" id="2.40.50.140">
    <property type="entry name" value="Nucleic acid-binding proteins"/>
    <property type="match status" value="1"/>
</dbReference>
<dbReference type="InterPro" id="IPR002313">
    <property type="entry name" value="Lys-tRNA-ligase_II"/>
</dbReference>
<dbReference type="PANTHER" id="PTHR42918:SF5">
    <property type="entry name" value="LYSINE--TRNA LIGASE, MITOCHONDRIAL"/>
    <property type="match status" value="1"/>
</dbReference>
<evidence type="ECO:0000259" key="13">
    <source>
        <dbReference type="PROSITE" id="PS50862"/>
    </source>
</evidence>
<accession>F2UFY8</accession>
<dbReference type="NCBIfam" id="TIGR00499">
    <property type="entry name" value="lysS_bact"/>
    <property type="match status" value="1"/>
</dbReference>
<keyword evidence="4" id="KW-0963">Cytoplasm</keyword>
<dbReference type="EMBL" id="GL832972">
    <property type="protein sequence ID" value="EGD75416.1"/>
    <property type="molecule type" value="Genomic_DNA"/>
</dbReference>
<dbReference type="InterPro" id="IPR045864">
    <property type="entry name" value="aa-tRNA-synth_II/BPL/LPL"/>
</dbReference>
<dbReference type="PRINTS" id="PR00982">
    <property type="entry name" value="TRNASYNTHLYS"/>
</dbReference>
<keyword evidence="8" id="KW-0648">Protein biosynthesis</keyword>
<dbReference type="CDD" id="cd00775">
    <property type="entry name" value="LysRS_core"/>
    <property type="match status" value="1"/>
</dbReference>
<evidence type="ECO:0000256" key="6">
    <source>
        <dbReference type="ARBA" id="ARBA00022741"/>
    </source>
</evidence>
<dbReference type="KEGG" id="sre:PTSG_06492"/>
<organism evidence="15">
    <name type="scientific">Salpingoeca rosetta (strain ATCC 50818 / BSB-021)</name>
    <dbReference type="NCBI Taxonomy" id="946362"/>
    <lineage>
        <taxon>Eukaryota</taxon>
        <taxon>Choanoflagellata</taxon>
        <taxon>Craspedida</taxon>
        <taxon>Salpingoecidae</taxon>
        <taxon>Salpingoeca</taxon>
    </lineage>
</organism>
<evidence type="ECO:0000313" key="14">
    <source>
        <dbReference type="EMBL" id="EGD75416.1"/>
    </source>
</evidence>
<dbReference type="InterPro" id="IPR004365">
    <property type="entry name" value="NA-bd_OB_tRNA"/>
</dbReference>
<dbReference type="GO" id="GO:0004824">
    <property type="term" value="F:lysine-tRNA ligase activity"/>
    <property type="evidence" value="ECO:0007669"/>
    <property type="project" value="UniProtKB-EC"/>
</dbReference>
<dbReference type="GeneID" id="16072433"/>
<evidence type="ECO:0000256" key="10">
    <source>
        <dbReference type="ARBA" id="ARBA00030563"/>
    </source>
</evidence>
<dbReference type="GO" id="GO:0005524">
    <property type="term" value="F:ATP binding"/>
    <property type="evidence" value="ECO:0007669"/>
    <property type="project" value="UniProtKB-KW"/>
</dbReference>
<dbReference type="InterPro" id="IPR012340">
    <property type="entry name" value="NA-bd_OB-fold"/>
</dbReference>
<dbReference type="Pfam" id="PF01336">
    <property type="entry name" value="tRNA_anti-codon"/>
    <property type="match status" value="1"/>
</dbReference>
<gene>
    <name evidence="14" type="ORF">PTSG_06492</name>
</gene>
<dbReference type="SUPFAM" id="SSF55681">
    <property type="entry name" value="Class II aaRS and biotin synthetases"/>
    <property type="match status" value="1"/>
</dbReference>
<dbReference type="GO" id="GO:0006430">
    <property type="term" value="P:lysyl-tRNA aminoacylation"/>
    <property type="evidence" value="ECO:0007669"/>
    <property type="project" value="InterPro"/>
</dbReference>
<evidence type="ECO:0000256" key="3">
    <source>
        <dbReference type="ARBA" id="ARBA00013166"/>
    </source>
</evidence>
<evidence type="ECO:0000256" key="7">
    <source>
        <dbReference type="ARBA" id="ARBA00022840"/>
    </source>
</evidence>
<dbReference type="InParanoid" id="F2UFY8"/>
<reference evidence="14" key="1">
    <citation type="submission" date="2009-08" db="EMBL/GenBank/DDBJ databases">
        <title>Annotation of Salpingoeca rosetta.</title>
        <authorList>
            <consortium name="The Broad Institute Genome Sequencing Platform"/>
            <person name="Russ C."/>
            <person name="Cuomo C."/>
            <person name="Burger G."/>
            <person name="Gray M.W."/>
            <person name="Holland P.W.H."/>
            <person name="King N."/>
            <person name="Lang F.B.F."/>
            <person name="Roger A.J."/>
            <person name="Ruiz-Trillo I."/>
            <person name="Young S.K."/>
            <person name="Zeng Q."/>
            <person name="Gargeya S."/>
            <person name="Alvarado L."/>
            <person name="Berlin A."/>
            <person name="Chapman S.B."/>
            <person name="Chen Z."/>
            <person name="Freedman E."/>
            <person name="Gellesch M."/>
            <person name="Goldberg J."/>
            <person name="Griggs A."/>
            <person name="Gujja S."/>
            <person name="Heilman E."/>
            <person name="Heiman D."/>
            <person name="Howarth C."/>
            <person name="Mehta T."/>
            <person name="Neiman D."/>
            <person name="Pearson M."/>
            <person name="Roberts A."/>
            <person name="Saif S."/>
            <person name="Shea T."/>
            <person name="Shenoy N."/>
            <person name="Sisk P."/>
            <person name="Stolte C."/>
            <person name="Sykes S."/>
            <person name="White J."/>
            <person name="Yandava C."/>
            <person name="Haas B."/>
            <person name="Nusbaum C."/>
            <person name="Birren B."/>
        </authorList>
    </citation>
    <scope>NUCLEOTIDE SEQUENCE [LARGE SCALE GENOMIC DNA]</scope>
    <source>
        <strain evidence="14">ATCC 50818</strain>
    </source>
</reference>
<keyword evidence="6" id="KW-0547">Nucleotide-binding</keyword>
<dbReference type="GO" id="GO:0000049">
    <property type="term" value="F:tRNA binding"/>
    <property type="evidence" value="ECO:0007669"/>
    <property type="project" value="TreeGrafter"/>
</dbReference>
<evidence type="ECO:0000256" key="8">
    <source>
        <dbReference type="ARBA" id="ARBA00022917"/>
    </source>
</evidence>
<evidence type="ECO:0000256" key="1">
    <source>
        <dbReference type="ARBA" id="ARBA00004496"/>
    </source>
</evidence>
<feature type="domain" description="Aminoacyl-transfer RNA synthetases class-II family profile" evidence="13">
    <location>
        <begin position="177"/>
        <end position="495"/>
    </location>
</feature>
<dbReference type="AlphaFoldDB" id="F2UFY8"/>
<evidence type="ECO:0000256" key="4">
    <source>
        <dbReference type="ARBA" id="ARBA00022490"/>
    </source>
</evidence>
<dbReference type="CDD" id="cd04322">
    <property type="entry name" value="LysRS_N"/>
    <property type="match status" value="1"/>
</dbReference>
<comment type="similarity">
    <text evidence="2">Belongs to the class-II aminoacyl-tRNA synthetase family.</text>
</comment>
<dbReference type="InterPro" id="IPR044136">
    <property type="entry name" value="Lys-tRNA-ligase_II_N"/>
</dbReference>
<proteinExistence type="inferred from homology"/>
<dbReference type="EC" id="6.1.1.6" evidence="3 12"/>